<feature type="transmembrane region" description="Helical" evidence="1">
    <location>
        <begin position="6"/>
        <end position="26"/>
    </location>
</feature>
<dbReference type="InterPro" id="IPR055943">
    <property type="entry name" value="DUF7521"/>
</dbReference>
<protein>
    <submittedName>
        <fullName evidence="2">Uncharacterized protein</fullName>
    </submittedName>
</protein>
<comment type="caution">
    <text evidence="2">The sequence shown here is derived from an EMBL/GenBank/DDBJ whole genome shotgun (WGS) entry which is preliminary data.</text>
</comment>
<gene>
    <name evidence="2" type="ORF">AMR74_10615</name>
</gene>
<dbReference type="Pfam" id="PF24365">
    <property type="entry name" value="DUF7521"/>
    <property type="match status" value="1"/>
</dbReference>
<dbReference type="EMBL" id="LIST01000004">
    <property type="protein sequence ID" value="KOX95994.1"/>
    <property type="molecule type" value="Genomic_DNA"/>
</dbReference>
<feature type="transmembrane region" description="Helical" evidence="1">
    <location>
        <begin position="38"/>
        <end position="58"/>
    </location>
</feature>
<keyword evidence="1" id="KW-0812">Transmembrane</keyword>
<evidence type="ECO:0000313" key="3">
    <source>
        <dbReference type="Proteomes" id="UP000037747"/>
    </source>
</evidence>
<evidence type="ECO:0000313" key="2">
    <source>
        <dbReference type="EMBL" id="KOX95994.1"/>
    </source>
</evidence>
<keyword evidence="3" id="KW-1185">Reference proteome</keyword>
<evidence type="ECO:0000256" key="1">
    <source>
        <dbReference type="SAM" id="Phobius"/>
    </source>
</evidence>
<dbReference type="OrthoDB" id="221164at2157"/>
<dbReference type="RefSeq" id="WP_053772038.1">
    <property type="nucleotide sequence ID" value="NZ_LIST01000004.1"/>
</dbReference>
<reference evidence="2 3" key="1">
    <citation type="submission" date="2015-08" db="EMBL/GenBank/DDBJ databases">
        <title>Genomes of Isolates from Cabo Rojo, PR.</title>
        <authorList>
            <person name="Sanchez-Nieves R.L."/>
            <person name="Montalvo-Rodriguez R."/>
        </authorList>
    </citation>
    <scope>NUCLEOTIDE SEQUENCE [LARGE SCALE GENOMIC DNA]</scope>
    <source>
        <strain evidence="2 3">5</strain>
    </source>
</reference>
<sequence length="90" mass="8902">MTLSVVATAGGVATACLGTYVAYLAYDGGRRNGSRTMLLLAVGVACIAVLPYVIAYGVTPLLGLSDAATVFGVTVAHLVGLVALAGSVTD</sequence>
<accession>A0A0N0BQW7</accession>
<keyword evidence="1" id="KW-1133">Transmembrane helix</keyword>
<name>A0A0N0BQW7_9EURY</name>
<dbReference type="GeneID" id="55593366"/>
<proteinExistence type="predicted"/>
<dbReference type="PATRIC" id="fig|1705389.3.peg.3643"/>
<organism evidence="2 3">
    <name type="scientific">Halorubrum tropicale</name>
    <dbReference type="NCBI Taxonomy" id="1765655"/>
    <lineage>
        <taxon>Archaea</taxon>
        <taxon>Methanobacteriati</taxon>
        <taxon>Methanobacteriota</taxon>
        <taxon>Stenosarchaea group</taxon>
        <taxon>Halobacteria</taxon>
        <taxon>Halobacteriales</taxon>
        <taxon>Haloferacaceae</taxon>
        <taxon>Halorubrum</taxon>
    </lineage>
</organism>
<dbReference type="AlphaFoldDB" id="A0A0N0BQW7"/>
<dbReference type="Proteomes" id="UP000037747">
    <property type="component" value="Unassembled WGS sequence"/>
</dbReference>
<keyword evidence="1" id="KW-0472">Membrane</keyword>
<feature type="transmembrane region" description="Helical" evidence="1">
    <location>
        <begin position="70"/>
        <end position="88"/>
    </location>
</feature>
<dbReference type="STRING" id="1765655.AMR74_10615"/>